<protein>
    <submittedName>
        <fullName evidence="1">14098_t:CDS:1</fullName>
    </submittedName>
</protein>
<comment type="caution">
    <text evidence="1">The sequence shown here is derived from an EMBL/GenBank/DDBJ whole genome shotgun (WGS) entry which is preliminary data.</text>
</comment>
<gene>
    <name evidence="1" type="ORF">DERYTH_LOCUS8354</name>
</gene>
<organism evidence="1 2">
    <name type="scientific">Dentiscutata erythropus</name>
    <dbReference type="NCBI Taxonomy" id="1348616"/>
    <lineage>
        <taxon>Eukaryota</taxon>
        <taxon>Fungi</taxon>
        <taxon>Fungi incertae sedis</taxon>
        <taxon>Mucoromycota</taxon>
        <taxon>Glomeromycotina</taxon>
        <taxon>Glomeromycetes</taxon>
        <taxon>Diversisporales</taxon>
        <taxon>Gigasporaceae</taxon>
        <taxon>Dentiscutata</taxon>
    </lineage>
</organism>
<keyword evidence="2" id="KW-1185">Reference proteome</keyword>
<feature type="non-terminal residue" evidence="1">
    <location>
        <position position="41"/>
    </location>
</feature>
<evidence type="ECO:0000313" key="2">
    <source>
        <dbReference type="Proteomes" id="UP000789405"/>
    </source>
</evidence>
<evidence type="ECO:0000313" key="1">
    <source>
        <dbReference type="EMBL" id="CAG8615271.1"/>
    </source>
</evidence>
<name>A0A9N9GNW1_9GLOM</name>
<dbReference type="AlphaFoldDB" id="A0A9N9GNW1"/>
<dbReference type="EMBL" id="CAJVPY010004295">
    <property type="protein sequence ID" value="CAG8615271.1"/>
    <property type="molecule type" value="Genomic_DNA"/>
</dbReference>
<proteinExistence type="predicted"/>
<reference evidence="1" key="1">
    <citation type="submission" date="2021-06" db="EMBL/GenBank/DDBJ databases">
        <authorList>
            <person name="Kallberg Y."/>
            <person name="Tangrot J."/>
            <person name="Rosling A."/>
        </authorList>
    </citation>
    <scope>NUCLEOTIDE SEQUENCE</scope>
    <source>
        <strain evidence="1">MA453B</strain>
    </source>
</reference>
<accession>A0A9N9GNW1</accession>
<dbReference type="Proteomes" id="UP000789405">
    <property type="component" value="Unassembled WGS sequence"/>
</dbReference>
<sequence>MSTDTADTWMSMDTADTHGYLYVENCNTTGEEPGMSMTYLQ</sequence>